<dbReference type="AlphaFoldDB" id="A0AAW8Q2F7"/>
<proteinExistence type="predicted"/>
<accession>A0AAW8Q2F7</accession>
<dbReference type="Proteomes" id="UP001253193">
    <property type="component" value="Unassembled WGS sequence"/>
</dbReference>
<evidence type="ECO:0000313" key="2">
    <source>
        <dbReference type="Proteomes" id="UP001253193"/>
    </source>
</evidence>
<sequence length="116" mass="13295">MTNIDYTVHKDFIRPTLPCVMIDFDGVASRDPTMFLEIAENFFSIGLDYLVCTSRTASDVTNDEIFEVFNPSKVVFCEGETKKRVAEELGINVAFWIDDTPEDIIDQIDIQKRFES</sequence>
<reference evidence="1" key="1">
    <citation type="submission" date="2023-06" db="EMBL/GenBank/DDBJ databases">
        <title>Genomic Diversity of Vibrio spp. and Metagenomic Analysis of Pathogens in Florida Gulf Coastal Waters Following Hurricane Ian.</title>
        <authorList>
            <person name="Brumfield K.D."/>
        </authorList>
    </citation>
    <scope>NUCLEOTIDE SEQUENCE</scope>
    <source>
        <strain evidence="1">WBS2B-138</strain>
    </source>
</reference>
<protein>
    <submittedName>
        <fullName evidence="1">Uncharacterized protein</fullName>
    </submittedName>
</protein>
<name>A0AAW8Q2F7_VIBPH</name>
<dbReference type="RefSeq" id="WP_311020368.1">
    <property type="nucleotide sequence ID" value="NZ_JAUHGG010000003.1"/>
</dbReference>
<dbReference type="EMBL" id="JAUHGG010000003">
    <property type="protein sequence ID" value="MDS1821475.1"/>
    <property type="molecule type" value="Genomic_DNA"/>
</dbReference>
<organism evidence="1 2">
    <name type="scientific">Vibrio parahaemolyticus</name>
    <dbReference type="NCBI Taxonomy" id="670"/>
    <lineage>
        <taxon>Bacteria</taxon>
        <taxon>Pseudomonadati</taxon>
        <taxon>Pseudomonadota</taxon>
        <taxon>Gammaproteobacteria</taxon>
        <taxon>Vibrionales</taxon>
        <taxon>Vibrionaceae</taxon>
        <taxon>Vibrio</taxon>
    </lineage>
</organism>
<evidence type="ECO:0000313" key="1">
    <source>
        <dbReference type="EMBL" id="MDS1821475.1"/>
    </source>
</evidence>
<comment type="caution">
    <text evidence="1">The sequence shown here is derived from an EMBL/GenBank/DDBJ whole genome shotgun (WGS) entry which is preliminary data.</text>
</comment>
<gene>
    <name evidence="1" type="ORF">QX249_12455</name>
</gene>